<dbReference type="Gene3D" id="1.10.12.10">
    <property type="entry name" value="Lyase 2-enoyl-coa Hydratase, Chain A, domain 2"/>
    <property type="match status" value="1"/>
</dbReference>
<organism evidence="2 3">
    <name type="scientific">Aspergillus taichungensis</name>
    <dbReference type="NCBI Taxonomy" id="482145"/>
    <lineage>
        <taxon>Eukaryota</taxon>
        <taxon>Fungi</taxon>
        <taxon>Dikarya</taxon>
        <taxon>Ascomycota</taxon>
        <taxon>Pezizomycotina</taxon>
        <taxon>Eurotiomycetes</taxon>
        <taxon>Eurotiomycetidae</taxon>
        <taxon>Eurotiales</taxon>
        <taxon>Aspergillaceae</taxon>
        <taxon>Aspergillus</taxon>
        <taxon>Aspergillus subgen. Circumdati</taxon>
    </lineage>
</organism>
<dbReference type="PANTHER" id="PTHR43684">
    <property type="match status" value="1"/>
</dbReference>
<dbReference type="Pfam" id="PF00378">
    <property type="entry name" value="ECH_1"/>
    <property type="match status" value="1"/>
</dbReference>
<keyword evidence="3" id="KW-1185">Reference proteome</keyword>
<name>A0A2J5HRJ0_9EURO</name>
<dbReference type="Gene3D" id="3.90.226.10">
    <property type="entry name" value="2-enoyl-CoA Hydratase, Chain A, domain 1"/>
    <property type="match status" value="1"/>
</dbReference>
<evidence type="ECO:0000313" key="3">
    <source>
        <dbReference type="Proteomes" id="UP000235023"/>
    </source>
</evidence>
<dbReference type="CDD" id="cd06558">
    <property type="entry name" value="crotonase-like"/>
    <property type="match status" value="1"/>
</dbReference>
<dbReference type="InterPro" id="IPR029045">
    <property type="entry name" value="ClpP/crotonase-like_dom_sf"/>
</dbReference>
<dbReference type="InterPro" id="IPR014748">
    <property type="entry name" value="Enoyl-CoA_hydra_C"/>
</dbReference>
<dbReference type="AlphaFoldDB" id="A0A2J5HRJ0"/>
<gene>
    <name evidence="2" type="ORF">BDW42DRAFT_172101</name>
</gene>
<dbReference type="SUPFAM" id="SSF52096">
    <property type="entry name" value="ClpP/crotonase"/>
    <property type="match status" value="1"/>
</dbReference>
<sequence length="345" mass="38476">MNSTPQISINWMNVWCHTQDEPRFSVIHPPLPSTMSANKTITLPVSYEACQLPMVKLSHYPVGTTEVTPVVIVTLNRPEKSNTWTPAMAESLEKVFPMFHLDERVKVVVLTGAGKRFCAGADLDLGFGIGAGENPQDYRDTGGRVALAIHRCQKPTIAAMQGSAVGIGMTMTLPAVIRICHEKSKYGFVFTRRGITPEACSSYFLPRLVGLSRAMFLISTGGVYPPQQRYFGDLFTEVLPEASQVLPRALEIAADMAENVSPMALAMCRSLLWEGMQSPEEAHLLESRVFHHMLGLRDHGEGVKSFLEKRKPDFKTDLQNHWPAIYPWWYETNIDPKQTTKGSKL</sequence>
<comment type="similarity">
    <text evidence="1">Belongs to the enoyl-CoA hydratase/isomerase family.</text>
</comment>
<dbReference type="EMBL" id="KZ559555">
    <property type="protein sequence ID" value="PLN79776.1"/>
    <property type="molecule type" value="Genomic_DNA"/>
</dbReference>
<evidence type="ECO:0000313" key="2">
    <source>
        <dbReference type="EMBL" id="PLN79776.1"/>
    </source>
</evidence>
<protein>
    <submittedName>
        <fullName evidence="2">Enoyl-CoA hydratase/isomerase family protein</fullName>
    </submittedName>
</protein>
<accession>A0A2J5HRJ0</accession>
<proteinExistence type="inferred from homology"/>
<evidence type="ECO:0000256" key="1">
    <source>
        <dbReference type="ARBA" id="ARBA00005254"/>
    </source>
</evidence>
<dbReference type="GO" id="GO:0016853">
    <property type="term" value="F:isomerase activity"/>
    <property type="evidence" value="ECO:0007669"/>
    <property type="project" value="UniProtKB-KW"/>
</dbReference>
<dbReference type="InterPro" id="IPR001753">
    <property type="entry name" value="Enoyl-CoA_hydra/iso"/>
</dbReference>
<dbReference type="Proteomes" id="UP000235023">
    <property type="component" value="Unassembled WGS sequence"/>
</dbReference>
<dbReference type="PANTHER" id="PTHR43684:SF4">
    <property type="entry name" value="ENOYL-COA HYDRATASE_ISOMERASE FAMILY PROTEIN (AFU_ORTHOLOGUE AFUA_1G01890)"/>
    <property type="match status" value="1"/>
</dbReference>
<reference evidence="3" key="1">
    <citation type="submission" date="2017-12" db="EMBL/GenBank/DDBJ databases">
        <authorList>
            <consortium name="DOE Joint Genome Institute"/>
            <person name="Mondo S.J."/>
            <person name="Kjaerbolling I."/>
            <person name="Vesth T.C."/>
            <person name="Frisvad J.C."/>
            <person name="Nybo J.L."/>
            <person name="Theobald S."/>
            <person name="Kuo A."/>
            <person name="Bowyer P."/>
            <person name="Matsuda Y."/>
            <person name="Lyhne E.K."/>
            <person name="Kogle M.E."/>
            <person name="Clum A."/>
            <person name="Lipzen A."/>
            <person name="Salamov A."/>
            <person name="Ngan C.Y."/>
            <person name="Daum C."/>
            <person name="Chiniquy J."/>
            <person name="Barry K."/>
            <person name="LaButti K."/>
            <person name="Haridas S."/>
            <person name="Simmons B.A."/>
            <person name="Magnuson J.K."/>
            <person name="Mortensen U.H."/>
            <person name="Larsen T.O."/>
            <person name="Grigoriev I.V."/>
            <person name="Baker S.E."/>
            <person name="Andersen M.R."/>
            <person name="Nordberg H.P."/>
            <person name="Cantor M.N."/>
            <person name="Hua S.X."/>
        </authorList>
    </citation>
    <scope>NUCLEOTIDE SEQUENCE [LARGE SCALE GENOMIC DNA]</scope>
    <source>
        <strain evidence="3">IBT 19404</strain>
    </source>
</reference>
<dbReference type="OrthoDB" id="2018133at2759"/>
<keyword evidence="2" id="KW-0413">Isomerase</keyword>
<dbReference type="InterPro" id="IPR051053">
    <property type="entry name" value="ECH/Chromodomain_protein"/>
</dbReference>